<evidence type="ECO:0000256" key="7">
    <source>
        <dbReference type="ARBA" id="ARBA00022692"/>
    </source>
</evidence>
<keyword evidence="2" id="KW-0813">Transport</keyword>
<sequence length="652" mass="69897">MDYRKLGQDITELVGKKENIARLTHCATRLRFELHDISKAETEKLKALPDVITVVNNGGQYQVVVGNEVQQVYRVITQQMGSATRSADSKSDSGKNNGPKQKQSWISRFISVISTTFTPVIPAIIGAGMIKAILAVLVLTGLVTTESQNYYILNTIADAAFYFMPILLAYGASIKFETSPIMAMTVAGVLLHPGWSALMTEGKDVFFIGVPVRLTDYAGSVLPIIIVVWLMSYIERFADRVSPSMIKFFTKPMIVLLITAPLALVAIGPFGTYLNDLVAMGAEAINARASWLIPLLMGTLQPFLIVTGTAWAMTPIATSQLTKNGYEMINGPGMLASNIAQGGATLAVALKTKNKKLKQLAASSGFTAVLGITEPSLYGVTLKLKKPLIAAMIGGGVAGIYAGLTGLVRYAFVSPGLAALPAFIGSNPMNIVHAIVTCLIAFIVTFALTCIIGFEDPVDDEEEGNTNVNDDKTLSSQPVQDNTPDTKSAAATNANVLNQNEIHSLMIASPMQGELVHLDRVPDDVFSLGLLGKGAAIIPVKGELYAPIAGEVTAFMDSKHAVKLNGYNGEEILIHIGVDTVNLKGRHFDSSIKVGDQVQQGDLLISFDIDAIKAEGYEVITPIIIANSDRFPDIKLEKQRSVEVGATIMHLS</sequence>
<dbReference type="RefSeq" id="WP_062834508.1">
    <property type="nucleotide sequence ID" value="NZ_BCNV01000001.1"/>
</dbReference>
<dbReference type="InterPro" id="IPR001996">
    <property type="entry name" value="PTS_IIB_1"/>
</dbReference>
<evidence type="ECO:0000256" key="13">
    <source>
        <dbReference type="SAM" id="Phobius"/>
    </source>
</evidence>
<dbReference type="InterPro" id="IPR050558">
    <property type="entry name" value="PTS_Sugar-Specific_Components"/>
</dbReference>
<evidence type="ECO:0000313" key="17">
    <source>
        <dbReference type="EMBL" id="GAS81865.1"/>
    </source>
</evidence>
<gene>
    <name evidence="17" type="ORF">PAHA3_1939</name>
</gene>
<dbReference type="Pfam" id="PF00367">
    <property type="entry name" value="PTS_EIIB"/>
    <property type="match status" value="1"/>
</dbReference>
<dbReference type="GO" id="GO:0090589">
    <property type="term" value="F:protein-phosphocysteine-trehalose phosphotransferase system transporter activity"/>
    <property type="evidence" value="ECO:0007669"/>
    <property type="project" value="TreeGrafter"/>
</dbReference>
<dbReference type="PROSITE" id="PS00371">
    <property type="entry name" value="PTS_EIIA_TYPE_1_HIS"/>
    <property type="match status" value="1"/>
</dbReference>
<dbReference type="GO" id="GO:0009401">
    <property type="term" value="P:phosphoenolpyruvate-dependent sugar phosphotransferase system"/>
    <property type="evidence" value="ECO:0007669"/>
    <property type="project" value="UniProtKB-KW"/>
</dbReference>
<dbReference type="PANTHER" id="PTHR30175">
    <property type="entry name" value="PHOSPHOTRANSFERASE SYSTEM TRANSPORT PROTEIN"/>
    <property type="match status" value="1"/>
</dbReference>
<evidence type="ECO:0000313" key="18">
    <source>
        <dbReference type="Proteomes" id="UP000069697"/>
    </source>
</evidence>
<organism evidence="17 18">
    <name type="scientific">Paenibacillus amylolyticus</name>
    <dbReference type="NCBI Taxonomy" id="1451"/>
    <lineage>
        <taxon>Bacteria</taxon>
        <taxon>Bacillati</taxon>
        <taxon>Bacillota</taxon>
        <taxon>Bacilli</taxon>
        <taxon>Bacillales</taxon>
        <taxon>Paenibacillaceae</taxon>
        <taxon>Paenibacillus</taxon>
    </lineage>
</organism>
<dbReference type="Gene3D" id="3.30.1360.60">
    <property type="entry name" value="Glucose permease domain IIB"/>
    <property type="match status" value="1"/>
</dbReference>
<evidence type="ECO:0000256" key="4">
    <source>
        <dbReference type="ARBA" id="ARBA00022597"/>
    </source>
</evidence>
<feature type="transmembrane region" description="Helical" evidence="13">
    <location>
        <begin position="388"/>
        <end position="411"/>
    </location>
</feature>
<evidence type="ECO:0000256" key="8">
    <source>
        <dbReference type="ARBA" id="ARBA00022777"/>
    </source>
</evidence>
<proteinExistence type="predicted"/>
<dbReference type="GO" id="GO:0005886">
    <property type="term" value="C:plasma membrane"/>
    <property type="evidence" value="ECO:0007669"/>
    <property type="project" value="UniProtKB-SubCell"/>
</dbReference>
<reference evidence="18" key="2">
    <citation type="submission" date="2016-01" db="EMBL/GenBank/DDBJ databases">
        <title>Draft Genome Sequence of Paenibacillus amylolyticus Heshi-A3 that Was Isolated from Fermented Rice Bran with Aging Salted Mackerel, Which Was Named Heshiko as Traditional Fermented Seafood in Japan.</title>
        <authorList>
            <person name="Akuzawa S."/>
            <person name="Nakagawa J."/>
            <person name="Kanekatsu T."/>
            <person name="Kubota E."/>
            <person name="Ohtake R."/>
            <person name="Suzuki T."/>
            <person name="Kanesaki Y."/>
        </authorList>
    </citation>
    <scope>NUCLEOTIDE SEQUENCE [LARGE SCALE GENOMIC DNA]</scope>
    <source>
        <strain evidence="18">Heshi-A3</strain>
    </source>
</reference>
<accession>A0A100VL54</accession>
<dbReference type="FunFam" id="2.70.70.10:FF:000001">
    <property type="entry name" value="PTS system glucose-specific IIA component"/>
    <property type="match status" value="1"/>
</dbReference>
<dbReference type="GO" id="GO:0015771">
    <property type="term" value="P:trehalose transport"/>
    <property type="evidence" value="ECO:0007669"/>
    <property type="project" value="TreeGrafter"/>
</dbReference>
<dbReference type="PROSITE" id="PS51103">
    <property type="entry name" value="PTS_EIIC_TYPE_1"/>
    <property type="match status" value="1"/>
</dbReference>
<comment type="caution">
    <text evidence="17">The sequence shown here is derived from an EMBL/GenBank/DDBJ whole genome shotgun (WGS) entry which is preliminary data.</text>
</comment>
<dbReference type="Pfam" id="PF02378">
    <property type="entry name" value="PTS_EIIC"/>
    <property type="match status" value="1"/>
</dbReference>
<dbReference type="SUPFAM" id="SSF55604">
    <property type="entry name" value="Glucose permease domain IIB"/>
    <property type="match status" value="1"/>
</dbReference>
<keyword evidence="5" id="KW-0808">Transferase</keyword>
<reference evidence="17 18" key="1">
    <citation type="journal article" date="2016" name="Genome Announc.">
        <title>Draft Genome Sequence of Paenibacillus amylolyticus Heshi-A3, Isolated from Fermented Rice Bran in a Japanese Fermented Seafood Dish.</title>
        <authorList>
            <person name="Akuzawa S."/>
            <person name="Nagaoka J."/>
            <person name="Kanekatsu M."/>
            <person name="Kubota E."/>
            <person name="Ohtake R."/>
            <person name="Suzuki T."/>
            <person name="Kanesaki Y."/>
        </authorList>
    </citation>
    <scope>NUCLEOTIDE SEQUENCE [LARGE SCALE GENOMIC DNA]</scope>
    <source>
        <strain evidence="17 18">Heshi-A3</strain>
    </source>
</reference>
<dbReference type="CDD" id="cd00212">
    <property type="entry name" value="PTS_IIB_glc"/>
    <property type="match status" value="1"/>
</dbReference>
<feature type="transmembrane region" description="Helical" evidence="13">
    <location>
        <begin position="179"/>
        <end position="197"/>
    </location>
</feature>
<dbReference type="InterPro" id="IPR018113">
    <property type="entry name" value="PTrfase_EIIB_Cys"/>
</dbReference>
<feature type="active site" description="Phosphocysteine intermediate; for EIIB activity" evidence="11">
    <location>
        <position position="26"/>
    </location>
</feature>
<dbReference type="AlphaFoldDB" id="A0A100VL54"/>
<keyword evidence="6" id="KW-0598">Phosphotransferase system</keyword>
<evidence type="ECO:0000256" key="5">
    <source>
        <dbReference type="ARBA" id="ARBA00022679"/>
    </source>
</evidence>
<keyword evidence="4" id="KW-0762">Sugar transport</keyword>
<dbReference type="PROSITE" id="PS01035">
    <property type="entry name" value="PTS_EIIB_TYPE_1_CYS"/>
    <property type="match status" value="1"/>
</dbReference>
<dbReference type="NCBIfam" id="TIGR00830">
    <property type="entry name" value="PTBA"/>
    <property type="match status" value="1"/>
</dbReference>
<dbReference type="InterPro" id="IPR011297">
    <property type="entry name" value="PTS_IIABC_b_glu"/>
</dbReference>
<dbReference type="InterPro" id="IPR011055">
    <property type="entry name" value="Dup_hybrid_motif"/>
</dbReference>
<evidence type="ECO:0000256" key="10">
    <source>
        <dbReference type="ARBA" id="ARBA00023136"/>
    </source>
</evidence>
<evidence type="ECO:0000259" key="15">
    <source>
        <dbReference type="PROSITE" id="PS51098"/>
    </source>
</evidence>
<feature type="transmembrane region" description="Helical" evidence="13">
    <location>
        <begin position="431"/>
        <end position="454"/>
    </location>
</feature>
<dbReference type="InterPro" id="IPR036878">
    <property type="entry name" value="Glu_permease_IIB"/>
</dbReference>
<dbReference type="Pfam" id="PF00358">
    <property type="entry name" value="PTS_EIIA_1"/>
    <property type="match status" value="1"/>
</dbReference>
<keyword evidence="7 13" id="KW-0812">Transmembrane</keyword>
<protein>
    <submittedName>
        <fullName evidence="17">PTS system beta-glucoside-specific transporter subunit IIABC</fullName>
    </submittedName>
</protein>
<dbReference type="Proteomes" id="UP000069697">
    <property type="component" value="Unassembled WGS sequence"/>
</dbReference>
<keyword evidence="9 13" id="KW-1133">Transmembrane helix</keyword>
<feature type="transmembrane region" description="Helical" evidence="13">
    <location>
        <begin position="291"/>
        <end position="313"/>
    </location>
</feature>
<feature type="compositionally biased region" description="Polar residues" evidence="12">
    <location>
        <begin position="474"/>
        <end position="487"/>
    </location>
</feature>
<feature type="domain" description="PTS EIIC type-1" evidence="16">
    <location>
        <begin position="111"/>
        <end position="468"/>
    </location>
</feature>
<dbReference type="SUPFAM" id="SSF51261">
    <property type="entry name" value="Duplicated hybrid motif"/>
    <property type="match status" value="1"/>
</dbReference>
<evidence type="ECO:0000256" key="2">
    <source>
        <dbReference type="ARBA" id="ARBA00022448"/>
    </source>
</evidence>
<dbReference type="PANTHER" id="PTHR30175:SF1">
    <property type="entry name" value="PTS SYSTEM ARBUTIN-, CELLOBIOSE-, AND SALICIN-SPECIFIC EIIBC COMPONENT-RELATED"/>
    <property type="match status" value="1"/>
</dbReference>
<evidence type="ECO:0000259" key="16">
    <source>
        <dbReference type="PROSITE" id="PS51103"/>
    </source>
</evidence>
<feature type="region of interest" description="Disordered" evidence="12">
    <location>
        <begin position="460"/>
        <end position="487"/>
    </location>
</feature>
<feature type="transmembrane region" description="Helical" evidence="13">
    <location>
        <begin position="254"/>
        <end position="271"/>
    </location>
</feature>
<dbReference type="NCBIfam" id="TIGR01995">
    <property type="entry name" value="PTS-II-ABC-beta"/>
    <property type="match status" value="1"/>
</dbReference>
<feature type="region of interest" description="Disordered" evidence="12">
    <location>
        <begin position="83"/>
        <end position="102"/>
    </location>
</feature>
<dbReference type="InterPro" id="IPR013013">
    <property type="entry name" value="PTS_EIIC_1"/>
</dbReference>
<keyword evidence="3" id="KW-1003">Cell membrane</keyword>
<evidence type="ECO:0000256" key="11">
    <source>
        <dbReference type="PROSITE-ProRule" id="PRU00421"/>
    </source>
</evidence>
<feature type="domain" description="PTS EIIA type-1" evidence="14">
    <location>
        <begin position="523"/>
        <end position="627"/>
    </location>
</feature>
<dbReference type="InterPro" id="IPR001127">
    <property type="entry name" value="PTS_EIIA_1_perm"/>
</dbReference>
<dbReference type="InterPro" id="IPR003352">
    <property type="entry name" value="PTS_EIIC"/>
</dbReference>
<feature type="domain" description="PTS EIIB type-1" evidence="15">
    <location>
        <begin position="4"/>
        <end position="86"/>
    </location>
</feature>
<dbReference type="PROSITE" id="PS51093">
    <property type="entry name" value="PTS_EIIA_TYPE_1"/>
    <property type="match status" value="1"/>
</dbReference>
<keyword evidence="10 13" id="KW-0472">Membrane</keyword>
<feature type="transmembrane region" description="Helical" evidence="13">
    <location>
        <begin position="217"/>
        <end position="234"/>
    </location>
</feature>
<feature type="transmembrane region" description="Helical" evidence="13">
    <location>
        <begin position="109"/>
        <end position="139"/>
    </location>
</feature>
<evidence type="ECO:0000256" key="6">
    <source>
        <dbReference type="ARBA" id="ARBA00022683"/>
    </source>
</evidence>
<dbReference type="GO" id="GO:0008982">
    <property type="term" value="F:protein-N(PI)-phosphohistidine-sugar phosphotransferase activity"/>
    <property type="evidence" value="ECO:0007669"/>
    <property type="project" value="InterPro"/>
</dbReference>
<evidence type="ECO:0000256" key="3">
    <source>
        <dbReference type="ARBA" id="ARBA00022475"/>
    </source>
</evidence>
<dbReference type="EMBL" id="BCNV01000001">
    <property type="protein sequence ID" value="GAS81865.1"/>
    <property type="molecule type" value="Genomic_DNA"/>
</dbReference>
<dbReference type="PROSITE" id="PS51098">
    <property type="entry name" value="PTS_EIIB_TYPE_1"/>
    <property type="match status" value="1"/>
</dbReference>
<feature type="transmembrane region" description="Helical" evidence="13">
    <location>
        <begin position="151"/>
        <end position="172"/>
    </location>
</feature>
<evidence type="ECO:0000256" key="9">
    <source>
        <dbReference type="ARBA" id="ARBA00022989"/>
    </source>
</evidence>
<evidence type="ECO:0000256" key="1">
    <source>
        <dbReference type="ARBA" id="ARBA00004651"/>
    </source>
</evidence>
<dbReference type="FunFam" id="3.30.1360.60:FF:000001">
    <property type="entry name" value="PTS system glucose-specific IIBC component PtsG"/>
    <property type="match status" value="1"/>
</dbReference>
<dbReference type="GO" id="GO:0016301">
    <property type="term" value="F:kinase activity"/>
    <property type="evidence" value="ECO:0007669"/>
    <property type="project" value="UniProtKB-KW"/>
</dbReference>
<evidence type="ECO:0000259" key="14">
    <source>
        <dbReference type="PROSITE" id="PS51093"/>
    </source>
</evidence>
<dbReference type="Gene3D" id="2.70.70.10">
    <property type="entry name" value="Glucose Permease (Domain IIA)"/>
    <property type="match status" value="1"/>
</dbReference>
<comment type="subcellular location">
    <subcellularLocation>
        <location evidence="1">Cell membrane</location>
        <topology evidence="1">Multi-pass membrane protein</topology>
    </subcellularLocation>
</comment>
<name>A0A100VL54_PAEAM</name>
<keyword evidence="8" id="KW-0418">Kinase</keyword>
<evidence type="ECO:0000256" key="12">
    <source>
        <dbReference type="SAM" id="MobiDB-lite"/>
    </source>
</evidence>